<evidence type="ECO:0000313" key="2">
    <source>
        <dbReference type="Proteomes" id="UP001652622"/>
    </source>
</evidence>
<accession>A0A6P9CCY0</accession>
<feature type="region of interest" description="Disordered" evidence="1">
    <location>
        <begin position="316"/>
        <end position="359"/>
    </location>
</feature>
<dbReference type="PANTHER" id="PTHR28457">
    <property type="entry name" value="COILED-COIL DOMAIN-CONTAINING PROTEIN 189"/>
    <property type="match status" value="1"/>
</dbReference>
<dbReference type="InterPro" id="IPR032727">
    <property type="entry name" value="CLAMP"/>
</dbReference>
<dbReference type="OMA" id="YQFVLCR"/>
<dbReference type="CTD" id="103185790"/>
<gene>
    <name evidence="3" type="primary">CUNH8orf74</name>
</gene>
<proteinExistence type="predicted"/>
<dbReference type="InParanoid" id="A0A6P9CCY0"/>
<name>A0A6P9CCY0_PANGU</name>
<reference evidence="3" key="1">
    <citation type="submission" date="2025-08" db="UniProtKB">
        <authorList>
            <consortium name="RefSeq"/>
        </authorList>
    </citation>
    <scope>IDENTIFICATION</scope>
    <source>
        <tissue evidence="3">Blood</tissue>
    </source>
</reference>
<sequence>MFSQILCNLAQAFKPYLKLPAVTGGMCTMEGLINHSHGILGFCIVNQCLLATNPGRMANLTAEGVEAVLQLQQKPGRLFLRDLLGWKEFDEIQEVRQSIKLDAHYYSLMFAANKGLSWQAVAEVVKLTGELLEETQGFSLLQAIRILQEKLTAFPVQLSSFQKSAVYDYFSNTFLKHYWLYQLVMTRERDRNQTFAILEVCAPPSPPPLSEGIDIEMWNYQQQLAALCAAEEEKQASILHIRETLHAEREHLLREVYQRVRRQTQTLNTETLISLVNEAIKTQIQNLHRIIQHEIQTTFEMLELKLQKKALMVNSPAPYPPPFCPDLRGKKSSKPPKKTQENSSENEDKMEKDQKKKKK</sequence>
<dbReference type="PANTHER" id="PTHR28457:SF2">
    <property type="entry name" value="SIMILAR TO 4930578I06RIK PROTEIN"/>
    <property type="match status" value="1"/>
</dbReference>
<feature type="compositionally biased region" description="Basic and acidic residues" evidence="1">
    <location>
        <begin position="346"/>
        <end position="359"/>
    </location>
</feature>
<keyword evidence="2" id="KW-1185">Reference proteome</keyword>
<protein>
    <submittedName>
        <fullName evidence="3">Uncharacterized protein C8orf74 homolog</fullName>
    </submittedName>
</protein>
<evidence type="ECO:0000313" key="3">
    <source>
        <dbReference type="RefSeq" id="XP_034277196.1"/>
    </source>
</evidence>
<organism evidence="2 3">
    <name type="scientific">Pantherophis guttatus</name>
    <name type="common">Corn snake</name>
    <name type="synonym">Elaphe guttata</name>
    <dbReference type="NCBI Taxonomy" id="94885"/>
    <lineage>
        <taxon>Eukaryota</taxon>
        <taxon>Metazoa</taxon>
        <taxon>Chordata</taxon>
        <taxon>Craniata</taxon>
        <taxon>Vertebrata</taxon>
        <taxon>Euteleostomi</taxon>
        <taxon>Lepidosauria</taxon>
        <taxon>Squamata</taxon>
        <taxon>Bifurcata</taxon>
        <taxon>Unidentata</taxon>
        <taxon>Episquamata</taxon>
        <taxon>Toxicofera</taxon>
        <taxon>Serpentes</taxon>
        <taxon>Colubroidea</taxon>
        <taxon>Colubridae</taxon>
        <taxon>Colubrinae</taxon>
        <taxon>Pantherophis</taxon>
    </lineage>
</organism>
<dbReference type="Proteomes" id="UP001652622">
    <property type="component" value="Unplaced"/>
</dbReference>
<evidence type="ECO:0000256" key="1">
    <source>
        <dbReference type="SAM" id="MobiDB-lite"/>
    </source>
</evidence>
<dbReference type="AlphaFoldDB" id="A0A6P9CCY0"/>
<dbReference type="KEGG" id="pgut:117667712"/>
<dbReference type="RefSeq" id="XP_034277196.1">
    <property type="nucleotide sequence ID" value="XM_034421305.2"/>
</dbReference>
<dbReference type="GeneID" id="117667712"/>